<reference evidence="2 3" key="1">
    <citation type="submission" date="2013-09" db="EMBL/GenBank/DDBJ databases">
        <title>Corchorus capsularis genome sequencing.</title>
        <authorList>
            <person name="Alam M."/>
            <person name="Haque M.S."/>
            <person name="Islam M.S."/>
            <person name="Emdad E.M."/>
            <person name="Islam M.M."/>
            <person name="Ahmed B."/>
            <person name="Halim A."/>
            <person name="Hossen Q.M.M."/>
            <person name="Hossain M.Z."/>
            <person name="Ahmed R."/>
            <person name="Khan M.M."/>
            <person name="Islam R."/>
            <person name="Rashid M.M."/>
            <person name="Khan S.A."/>
            <person name="Rahman M.S."/>
            <person name="Alam M."/>
        </authorList>
    </citation>
    <scope>NUCLEOTIDE SEQUENCE [LARGE SCALE GENOMIC DNA]</scope>
    <source>
        <strain evidence="3">cv. CVL-1</strain>
        <tissue evidence="2">Whole seedling</tissue>
    </source>
</reference>
<accession>A0A1R3GU05</accession>
<evidence type="ECO:0000256" key="1">
    <source>
        <dbReference type="SAM" id="SignalP"/>
    </source>
</evidence>
<protein>
    <submittedName>
        <fullName evidence="2">Uncharacterized protein</fullName>
    </submittedName>
</protein>
<sequence>MAVPVLKIIGVILFIPTNCLSLPDPSFEQSRTTGSVRPP</sequence>
<keyword evidence="3" id="KW-1185">Reference proteome</keyword>
<proteinExistence type="predicted"/>
<organism evidence="2 3">
    <name type="scientific">Corchorus capsularis</name>
    <name type="common">Jute</name>
    <dbReference type="NCBI Taxonomy" id="210143"/>
    <lineage>
        <taxon>Eukaryota</taxon>
        <taxon>Viridiplantae</taxon>
        <taxon>Streptophyta</taxon>
        <taxon>Embryophyta</taxon>
        <taxon>Tracheophyta</taxon>
        <taxon>Spermatophyta</taxon>
        <taxon>Magnoliopsida</taxon>
        <taxon>eudicotyledons</taxon>
        <taxon>Gunneridae</taxon>
        <taxon>Pentapetalae</taxon>
        <taxon>rosids</taxon>
        <taxon>malvids</taxon>
        <taxon>Malvales</taxon>
        <taxon>Malvaceae</taxon>
        <taxon>Grewioideae</taxon>
        <taxon>Apeibeae</taxon>
        <taxon>Corchorus</taxon>
    </lineage>
</organism>
<name>A0A1R3GU05_COCAP</name>
<feature type="chain" id="PRO_5012548688" evidence="1">
    <location>
        <begin position="22"/>
        <end position="39"/>
    </location>
</feature>
<gene>
    <name evidence="2" type="ORF">CCACVL1_23399</name>
</gene>
<dbReference type="AlphaFoldDB" id="A0A1R3GU05"/>
<evidence type="ECO:0000313" key="3">
    <source>
        <dbReference type="Proteomes" id="UP000188268"/>
    </source>
</evidence>
<comment type="caution">
    <text evidence="2">The sequence shown here is derived from an EMBL/GenBank/DDBJ whole genome shotgun (WGS) entry which is preliminary data.</text>
</comment>
<dbReference type="EMBL" id="AWWV01013421">
    <property type="protein sequence ID" value="OMO61584.1"/>
    <property type="molecule type" value="Genomic_DNA"/>
</dbReference>
<dbReference type="Proteomes" id="UP000188268">
    <property type="component" value="Unassembled WGS sequence"/>
</dbReference>
<evidence type="ECO:0000313" key="2">
    <source>
        <dbReference type="EMBL" id="OMO61584.1"/>
    </source>
</evidence>
<feature type="signal peptide" evidence="1">
    <location>
        <begin position="1"/>
        <end position="21"/>
    </location>
</feature>
<keyword evidence="1" id="KW-0732">Signal</keyword>
<dbReference type="Gramene" id="OMO61584">
    <property type="protein sequence ID" value="OMO61584"/>
    <property type="gene ID" value="CCACVL1_23399"/>
</dbReference>